<evidence type="ECO:0000256" key="2">
    <source>
        <dbReference type="PROSITE-ProRule" id="PRU00330"/>
    </source>
</evidence>
<dbReference type="Pfam" id="PF00888">
    <property type="entry name" value="Cullin"/>
    <property type="match status" value="1"/>
</dbReference>
<dbReference type="SUPFAM" id="SSF46785">
    <property type="entry name" value="Winged helix' DNA-binding domain"/>
    <property type="match status" value="1"/>
</dbReference>
<dbReference type="GO" id="GO:0004674">
    <property type="term" value="F:protein serine/threonine kinase activity"/>
    <property type="evidence" value="ECO:0007669"/>
    <property type="project" value="UniProtKB-EC"/>
</dbReference>
<evidence type="ECO:0000313" key="6">
    <source>
        <dbReference type="EMBL" id="CAK7214174.1"/>
    </source>
</evidence>
<gene>
    <name evidence="6" type="primary">TEL1_1</name>
    <name evidence="6" type="ORF">SBRCBS47491_002059</name>
</gene>
<feature type="compositionally biased region" description="Basic and acidic residues" evidence="4">
    <location>
        <begin position="64"/>
        <end position="82"/>
    </location>
</feature>
<protein>
    <submittedName>
        <fullName evidence="6">Serine/threonine-protein kinase tel1</fullName>
        <ecNumber evidence="6">2.7.11.1</ecNumber>
    </submittedName>
</protein>
<dbReference type="InterPro" id="IPR045093">
    <property type="entry name" value="Cullin"/>
</dbReference>
<dbReference type="InterPro" id="IPR036317">
    <property type="entry name" value="Cullin_homology_sf"/>
</dbReference>
<dbReference type="Pfam" id="PF10557">
    <property type="entry name" value="Cullin_Nedd8"/>
    <property type="match status" value="1"/>
</dbReference>
<sequence length="929" mass="103382">MHPTRPGDGPPPPSSPSPPSPSPPSRPSPLVDGSPSRRRKRVDSTPSLPLAFSASVLHPKRSRVQGESDREKGKEKENDKTMSAKTLGKRPDVVDLTGPSSHWGTPKSGPGAMAPTAFQPHAGARKLVIKNLRVSAPAARAEQTKTYYDKTAADIEAALQAVFANQAPRVPLERLYRGVEDLCTHGQARQLYKRLSALVRAHLNETVLSTIRMQTLGASDVETLRTVYVQWLAWVKQSTVVRSMFSYLDRAFLMNERTLPQINDMLIAQYRKMVFDAKEDEQTEEEKAEMDTGPSSKIGKRLLAGMCELVDQDRHGDAGFDAALLRNAVSMLHIFNVYGTFFEPLFLRTSEAFVRDFVQERESSSSSTDLRQYIQACEALIVRESVRCNAFNLDSSTKKQLLHMIERVLIVDRDAKLLDAASLAALVDANDVAAVKTLYSLLRLPGLHKRLRAPWEAYVEKTGLAIVTDTAHGDEMVVRLLLLRRTLDVMVRDAFGRDDFFTHGMRDAFGRFINDRAVGKAWGGSTGASKVGEMIAKHLDLLLRGGLKTLPPKLLSDNKDIQDAERSGQASTGGDEDAELDRQLDQGLELFRFIHGKDVFEAFYKKDLARRLLMGRSASQDAERNMLSKLKTECGSSLTHNLEQMFRDQELSRDEMAAYKQWLQGRGKDEADGGEGDKKSSKGAVDLQVSVLSAAAWPSYPDTALNLPPEVLAQVDLFDKYYKTKHTGRRLTWTHTLGHCLVKARFNRGVKELMVSSFQAAVLLLFNQADEDPENNGVLSYAQIGQATALTGPDLARTLQSLACGKVRVLTKHPKGRDVGVSDTFTVNKAFTDPKFRIKINQIQLKETKEENAATYERVSADRQFETQAAIVRIMKSRKSLAHAQLVAEVISQTKSRGALDPADIKQNIEKLIEKDYLEREDGKYVYLA</sequence>
<dbReference type="InterPro" id="IPR036388">
    <property type="entry name" value="WH-like_DNA-bd_sf"/>
</dbReference>
<dbReference type="InterPro" id="IPR001373">
    <property type="entry name" value="Cullin_N"/>
</dbReference>
<keyword evidence="6" id="KW-0418">Kinase</keyword>
<dbReference type="InterPro" id="IPR016158">
    <property type="entry name" value="Cullin_homology"/>
</dbReference>
<evidence type="ECO:0000256" key="1">
    <source>
        <dbReference type="ARBA" id="ARBA00006019"/>
    </source>
</evidence>
<dbReference type="PANTHER" id="PTHR11932">
    <property type="entry name" value="CULLIN"/>
    <property type="match status" value="1"/>
</dbReference>
<dbReference type="Gene3D" id="1.20.1310.10">
    <property type="entry name" value="Cullin Repeats"/>
    <property type="match status" value="4"/>
</dbReference>
<proteinExistence type="inferred from homology"/>
<feature type="compositionally biased region" description="Pro residues" evidence="4">
    <location>
        <begin position="8"/>
        <end position="27"/>
    </location>
</feature>
<name>A0ABP0B3P2_9PEZI</name>
<dbReference type="Pfam" id="PF26557">
    <property type="entry name" value="Cullin_AB"/>
    <property type="match status" value="1"/>
</dbReference>
<keyword evidence="7" id="KW-1185">Reference proteome</keyword>
<reference evidence="6 7" key="1">
    <citation type="submission" date="2024-01" db="EMBL/GenBank/DDBJ databases">
        <authorList>
            <person name="Allen C."/>
            <person name="Tagirdzhanova G."/>
        </authorList>
    </citation>
    <scope>NUCLEOTIDE SEQUENCE [LARGE SCALE GENOMIC DNA]</scope>
</reference>
<dbReference type="Gene3D" id="1.10.10.10">
    <property type="entry name" value="Winged helix-like DNA-binding domain superfamily/Winged helix DNA-binding domain"/>
    <property type="match status" value="1"/>
</dbReference>
<dbReference type="EMBL" id="CAWUHC010000011">
    <property type="protein sequence ID" value="CAK7214174.1"/>
    <property type="molecule type" value="Genomic_DNA"/>
</dbReference>
<comment type="caution">
    <text evidence="6">The sequence shown here is derived from an EMBL/GenBank/DDBJ whole genome shotgun (WGS) entry which is preliminary data.</text>
</comment>
<feature type="region of interest" description="Disordered" evidence="4">
    <location>
        <begin position="558"/>
        <end position="578"/>
    </location>
</feature>
<keyword evidence="6" id="KW-0808">Transferase</keyword>
<dbReference type="EC" id="2.7.11.1" evidence="6"/>
<dbReference type="InterPro" id="IPR059120">
    <property type="entry name" value="Cullin-like_AB"/>
</dbReference>
<dbReference type="SMART" id="SM00182">
    <property type="entry name" value="CULLIN"/>
    <property type="match status" value="1"/>
</dbReference>
<dbReference type="Gene3D" id="3.30.230.130">
    <property type="entry name" value="Cullin, Chain C, Domain 2"/>
    <property type="match status" value="1"/>
</dbReference>
<evidence type="ECO:0000313" key="7">
    <source>
        <dbReference type="Proteomes" id="UP001642406"/>
    </source>
</evidence>
<comment type="similarity">
    <text evidence="1 2 3">Belongs to the cullin family.</text>
</comment>
<evidence type="ECO:0000256" key="4">
    <source>
        <dbReference type="SAM" id="MobiDB-lite"/>
    </source>
</evidence>
<dbReference type="PROSITE" id="PS50069">
    <property type="entry name" value="CULLIN_2"/>
    <property type="match status" value="1"/>
</dbReference>
<dbReference type="InterPro" id="IPR016159">
    <property type="entry name" value="Cullin_repeat-like_dom_sf"/>
</dbReference>
<dbReference type="SUPFAM" id="SSF75632">
    <property type="entry name" value="Cullin homology domain"/>
    <property type="match status" value="1"/>
</dbReference>
<evidence type="ECO:0000256" key="3">
    <source>
        <dbReference type="RuleBase" id="RU003829"/>
    </source>
</evidence>
<evidence type="ECO:0000259" key="5">
    <source>
        <dbReference type="PROSITE" id="PS50069"/>
    </source>
</evidence>
<dbReference type="SUPFAM" id="SSF74788">
    <property type="entry name" value="Cullin repeat-like"/>
    <property type="match status" value="1"/>
</dbReference>
<dbReference type="InterPro" id="IPR036390">
    <property type="entry name" value="WH_DNA-bd_sf"/>
</dbReference>
<accession>A0ABP0B3P2</accession>
<dbReference type="InterPro" id="IPR019559">
    <property type="entry name" value="Cullin_neddylation_domain"/>
</dbReference>
<dbReference type="Proteomes" id="UP001642406">
    <property type="component" value="Unassembled WGS sequence"/>
</dbReference>
<feature type="region of interest" description="Disordered" evidence="4">
    <location>
        <begin position="1"/>
        <end position="109"/>
    </location>
</feature>
<feature type="domain" description="Cullin family profile" evidence="5">
    <location>
        <begin position="530"/>
        <end position="803"/>
    </location>
</feature>
<organism evidence="6 7">
    <name type="scientific">Sporothrix bragantina</name>
    <dbReference type="NCBI Taxonomy" id="671064"/>
    <lineage>
        <taxon>Eukaryota</taxon>
        <taxon>Fungi</taxon>
        <taxon>Dikarya</taxon>
        <taxon>Ascomycota</taxon>
        <taxon>Pezizomycotina</taxon>
        <taxon>Sordariomycetes</taxon>
        <taxon>Sordariomycetidae</taxon>
        <taxon>Ophiostomatales</taxon>
        <taxon>Ophiostomataceae</taxon>
        <taxon>Sporothrix</taxon>
    </lineage>
</organism>
<dbReference type="SMART" id="SM00884">
    <property type="entry name" value="Cullin_Nedd8"/>
    <property type="match status" value="1"/>
</dbReference>